<keyword evidence="6 9" id="KW-0067">ATP-binding</keyword>
<dbReference type="Proteomes" id="UP000662939">
    <property type="component" value="Chromosome"/>
</dbReference>
<feature type="binding site" evidence="9">
    <location>
        <begin position="489"/>
        <end position="496"/>
    </location>
    <ligand>
        <name>ATP</name>
        <dbReference type="ChEBI" id="CHEBI:30616"/>
    </ligand>
</feature>
<evidence type="ECO:0000313" key="14">
    <source>
        <dbReference type="Proteomes" id="UP000662939"/>
    </source>
</evidence>
<dbReference type="Pfam" id="PF01580">
    <property type="entry name" value="FtsK_SpoIIIE"/>
    <property type="match status" value="3"/>
</dbReference>
<dbReference type="NCBIfam" id="TIGR03925">
    <property type="entry name" value="T7SS_EccC_b"/>
    <property type="match status" value="1"/>
</dbReference>
<dbReference type="PANTHER" id="PTHR22683:SF1">
    <property type="entry name" value="TYPE VII SECRETION SYSTEM PROTEIN ESSC"/>
    <property type="match status" value="1"/>
</dbReference>
<evidence type="ECO:0000256" key="5">
    <source>
        <dbReference type="ARBA" id="ARBA00022741"/>
    </source>
</evidence>
<dbReference type="InterPro" id="IPR023837">
    <property type="entry name" value="EccCb-like_Actinobacteria"/>
</dbReference>
<feature type="transmembrane region" description="Helical" evidence="11">
    <location>
        <begin position="72"/>
        <end position="92"/>
    </location>
</feature>
<feature type="domain" description="FtsK" evidence="12">
    <location>
        <begin position="1111"/>
        <end position="1294"/>
    </location>
</feature>
<accession>A0A895XUZ5</accession>
<dbReference type="InterPro" id="IPR023836">
    <property type="entry name" value="EccCa-like_Actinobacteria"/>
</dbReference>
<feature type="compositionally biased region" description="Basic residues" evidence="10">
    <location>
        <begin position="1"/>
        <end position="11"/>
    </location>
</feature>
<protein>
    <submittedName>
        <fullName evidence="13">Type VII secretion protein EccCa</fullName>
    </submittedName>
</protein>
<evidence type="ECO:0000259" key="12">
    <source>
        <dbReference type="PROSITE" id="PS50901"/>
    </source>
</evidence>
<feature type="binding site" evidence="9">
    <location>
        <begin position="1128"/>
        <end position="1135"/>
    </location>
    <ligand>
        <name>ATP</name>
        <dbReference type="ChEBI" id="CHEBI:30616"/>
    </ligand>
</feature>
<keyword evidence="4" id="KW-0677">Repeat</keyword>
<dbReference type="EMBL" id="CP070496">
    <property type="protein sequence ID" value="QSB07089.1"/>
    <property type="molecule type" value="Genomic_DNA"/>
</dbReference>
<feature type="region of interest" description="Disordered" evidence="10">
    <location>
        <begin position="725"/>
        <end position="747"/>
    </location>
</feature>
<sequence length="1327" mass="145991">MGLRVFKRRPRLSPPALPEGELELQEPPELPDATGKDWSRAVMVIPMMAGVGGMMMMFAFTSTGGDSTRVTLRIIVGAVFMVGMLAMVLMTISRSGKGGSKREQLALRRKYLRTLSRHRQEVRDNATKQHAHMTHTHPDPSSLWTVVSGPRLWERRSGDDDFATVRIGTGEQELATPLKLPASKPVADLEPGCALALRKFVETYGIVKGLPIAVDLRGYSRIYFYGDHEQQKSLARAILAQAATWHTPDDLLIGVVANKRTRIAWEWVKWLPHNLHPDRTDALGAVRLFGNSYSEIDKRAHDLLEPRPRFNPDASPFEGPHFLVITDKAGDSGDSQFTGPGDLQGVTMLTLGDTPPAVLDPGEAVIDLNEDGTLRLTSAELTGHIGNADTLSVPEAETLSRELAPVRLSGGTADTADVDDDSSRATPGFCELLAIGDALRYDPDHAWRKRSERNMLRVPIGVDPSGLPVELDFKEAAQNGMGPHGLLIGATGSGKSEVLRTMTLALAAVHSPEYLNFVLVDFKGGATFTKLDKLPHTSAVITNLSDELVLVDRMKDAIAGETRRRQELLRSAGNYASLKDYEKARNSGKDLEPLPTLLIICDEFSELLEAKPDFIEMFGQIGRVGRSLGVHLLLASQRLEESKLRGLQDHLSYRVGLRTFSAAESRTVLGVPDAFNLPSEPGHGYLSFAGDDMQRFRASYVSGPYKRSSGPLVLESDDSDPVMTYTSNFVKPKPKPSEDDSDDDEADTETLLDLLVGKMEGKGMPAHQVWLDPLNESPTMDELLPPLEVVDKRGYMANSPELWGKLRVPVAIVDKPFEQRRDVHWIDFTGSAGNLAIAGGSRSGKSTLLRTIITSLALTHTPEEAQFYCLDFGGGALSSLRELPHVGGVYQRLDADQVRRTVAEVVNVLEARERRFSELGIDSMATYRKMRADGTVTDDPYGDVFLVVDGWSVLRDEFDPVHSVIAHIVQRGLAYGIHVLAAASRWPEIKVQIKELFGSKLELKVGDPFDSYVKREVAKLVNAGQPGRGVTPDELQYLAALPRVDSDSDPESLLEGVKDVVAKVKGGWKKASAPKVRLLPDELAYADLPVEEYQGKRDKWRIPVGLAEADLEPVYVDFANEPHFMMFSDTETGKSSFLRQLVTSVQARTGEREAKFILIDYRRSLLGAVNSRQLVKHCSTASHVKEVVSAVTEVSRERLPPDNVTPQQLRERSWWSGPEMFIIIDDYDLVASGFDNPLTPLVEFIPQGRDIGLHIVVTRRSGGAAKSLFDGFIGGMKNLGTPGFQGSVPRSEGDLLTKAGLYPPGRGMFITRKATQLVQMAWLPPEE</sequence>
<evidence type="ECO:0000313" key="13">
    <source>
        <dbReference type="EMBL" id="QSB07089.1"/>
    </source>
</evidence>
<keyword evidence="7 11" id="KW-1133">Transmembrane helix</keyword>
<keyword evidence="2" id="KW-1003">Cell membrane</keyword>
<evidence type="ECO:0000256" key="4">
    <source>
        <dbReference type="ARBA" id="ARBA00022737"/>
    </source>
</evidence>
<dbReference type="GO" id="GO:0003677">
    <property type="term" value="F:DNA binding"/>
    <property type="evidence" value="ECO:0007669"/>
    <property type="project" value="InterPro"/>
</dbReference>
<evidence type="ECO:0000256" key="3">
    <source>
        <dbReference type="ARBA" id="ARBA00022692"/>
    </source>
</evidence>
<comment type="subcellular location">
    <subcellularLocation>
        <location evidence="1">Cell membrane</location>
        <topology evidence="1">Multi-pass membrane protein</topology>
    </subcellularLocation>
</comment>
<dbReference type="PROSITE" id="PS50901">
    <property type="entry name" value="FTSK"/>
    <property type="match status" value="3"/>
</dbReference>
<dbReference type="Gene3D" id="3.40.50.300">
    <property type="entry name" value="P-loop containing nucleotide triphosphate hydrolases"/>
    <property type="match status" value="4"/>
</dbReference>
<dbReference type="GO" id="GO:0005524">
    <property type="term" value="F:ATP binding"/>
    <property type="evidence" value="ECO:0007669"/>
    <property type="project" value="UniProtKB-UniRule"/>
</dbReference>
<gene>
    <name evidence="13" type="primary">eccCa</name>
    <name evidence="13" type="ORF">JQS30_14005</name>
</gene>
<dbReference type="PANTHER" id="PTHR22683">
    <property type="entry name" value="SPORULATION PROTEIN RELATED"/>
    <property type="match status" value="1"/>
</dbReference>
<evidence type="ECO:0000256" key="6">
    <source>
        <dbReference type="ARBA" id="ARBA00022840"/>
    </source>
</evidence>
<evidence type="ECO:0000256" key="7">
    <source>
        <dbReference type="ARBA" id="ARBA00022989"/>
    </source>
</evidence>
<name>A0A895XUZ5_9ACTN</name>
<dbReference type="RefSeq" id="WP_213173093.1">
    <property type="nucleotide sequence ID" value="NZ_CP070496.1"/>
</dbReference>
<evidence type="ECO:0000256" key="10">
    <source>
        <dbReference type="SAM" id="MobiDB-lite"/>
    </source>
</evidence>
<keyword evidence="14" id="KW-1185">Reference proteome</keyword>
<feature type="domain" description="FtsK" evidence="12">
    <location>
        <begin position="820"/>
        <end position="1012"/>
    </location>
</feature>
<reference evidence="13" key="1">
    <citation type="submission" date="2021-02" db="EMBL/GenBank/DDBJ databases">
        <title>Natronoglycomyces albus gen. nov., sp. nov, a haloalkaliphilic actinobacterium from a soda solonchak soil.</title>
        <authorList>
            <person name="Sorokin D.Y."/>
            <person name="Khijniak T.V."/>
            <person name="Zakharycheva A.P."/>
            <person name="Boueva O.V."/>
            <person name="Ariskina E.V."/>
            <person name="Hahnke R.L."/>
            <person name="Bunk B."/>
            <person name="Sproer C."/>
            <person name="Schumann P."/>
            <person name="Evtushenko L.I."/>
            <person name="Kublanov I.V."/>
        </authorList>
    </citation>
    <scope>NUCLEOTIDE SEQUENCE</scope>
    <source>
        <strain evidence="13">DSM 106290</strain>
    </source>
</reference>
<keyword evidence="8 11" id="KW-0472">Membrane</keyword>
<dbReference type="InterPro" id="IPR027417">
    <property type="entry name" value="P-loop_NTPase"/>
</dbReference>
<dbReference type="SMART" id="SM00382">
    <property type="entry name" value="AAA"/>
    <property type="match status" value="2"/>
</dbReference>
<feature type="transmembrane region" description="Helical" evidence="11">
    <location>
        <begin position="41"/>
        <end position="60"/>
    </location>
</feature>
<dbReference type="GO" id="GO:0005886">
    <property type="term" value="C:plasma membrane"/>
    <property type="evidence" value="ECO:0007669"/>
    <property type="project" value="UniProtKB-SubCell"/>
</dbReference>
<evidence type="ECO:0000256" key="2">
    <source>
        <dbReference type="ARBA" id="ARBA00022475"/>
    </source>
</evidence>
<feature type="domain" description="FtsK" evidence="12">
    <location>
        <begin position="466"/>
        <end position="666"/>
    </location>
</feature>
<dbReference type="NCBIfam" id="TIGR03924">
    <property type="entry name" value="T7SS_EccC_a"/>
    <property type="match status" value="1"/>
</dbReference>
<dbReference type="InterPro" id="IPR003593">
    <property type="entry name" value="AAA+_ATPase"/>
</dbReference>
<feature type="region of interest" description="Disordered" evidence="10">
    <location>
        <begin position="1"/>
        <end position="35"/>
    </location>
</feature>
<evidence type="ECO:0000256" key="8">
    <source>
        <dbReference type="ARBA" id="ARBA00023136"/>
    </source>
</evidence>
<proteinExistence type="predicted"/>
<dbReference type="InterPro" id="IPR002543">
    <property type="entry name" value="FtsK_dom"/>
</dbReference>
<dbReference type="InterPro" id="IPR050206">
    <property type="entry name" value="FtsK/SpoIIIE/SftA"/>
</dbReference>
<organism evidence="13 14">
    <name type="scientific">Natronoglycomyces albus</name>
    <dbReference type="NCBI Taxonomy" id="2811108"/>
    <lineage>
        <taxon>Bacteria</taxon>
        <taxon>Bacillati</taxon>
        <taxon>Actinomycetota</taxon>
        <taxon>Actinomycetes</taxon>
        <taxon>Glycomycetales</taxon>
        <taxon>Glycomycetaceae</taxon>
        <taxon>Natronoglycomyces</taxon>
    </lineage>
</organism>
<evidence type="ECO:0000256" key="11">
    <source>
        <dbReference type="SAM" id="Phobius"/>
    </source>
</evidence>
<evidence type="ECO:0000256" key="9">
    <source>
        <dbReference type="PROSITE-ProRule" id="PRU00289"/>
    </source>
</evidence>
<dbReference type="SUPFAM" id="SSF52540">
    <property type="entry name" value="P-loop containing nucleoside triphosphate hydrolases"/>
    <property type="match status" value="3"/>
</dbReference>
<keyword evidence="5 9" id="KW-0547">Nucleotide-binding</keyword>
<feature type="binding site" evidence="9">
    <location>
        <begin position="839"/>
        <end position="846"/>
    </location>
    <ligand>
        <name>ATP</name>
        <dbReference type="ChEBI" id="CHEBI:30616"/>
    </ligand>
</feature>
<evidence type="ECO:0000256" key="1">
    <source>
        <dbReference type="ARBA" id="ARBA00004651"/>
    </source>
</evidence>
<keyword evidence="3 11" id="KW-0812">Transmembrane</keyword>
<dbReference type="KEGG" id="nav:JQS30_14005"/>